<evidence type="ECO:0000313" key="5">
    <source>
        <dbReference type="Proteomes" id="UP000077173"/>
    </source>
</evidence>
<evidence type="ECO:0000313" key="4">
    <source>
        <dbReference type="EMBL" id="OAF19171.1"/>
    </source>
</evidence>
<dbReference type="PIRSF" id="PIRSF016578">
    <property type="entry name" value="HsaA"/>
    <property type="match status" value="1"/>
</dbReference>
<dbReference type="Gene3D" id="1.20.140.10">
    <property type="entry name" value="Butyryl-CoA Dehydrogenase, subunit A, domain 3"/>
    <property type="match status" value="1"/>
</dbReference>
<protein>
    <submittedName>
        <fullName evidence="4">Uncharacterized protein</fullName>
    </submittedName>
</protein>
<dbReference type="PANTHER" id="PTHR43884">
    <property type="entry name" value="ACYL-COA DEHYDROGENASE"/>
    <property type="match status" value="1"/>
</dbReference>
<keyword evidence="1" id="KW-0560">Oxidoreductase</keyword>
<evidence type="ECO:0000256" key="1">
    <source>
        <dbReference type="ARBA" id="ARBA00023002"/>
    </source>
</evidence>
<feature type="domain" description="Acyl-CoA dehydrogenase/oxidase N-terminal" evidence="2">
    <location>
        <begin position="35"/>
        <end position="105"/>
    </location>
</feature>
<dbReference type="InterPro" id="IPR013786">
    <property type="entry name" value="AcylCoA_DH/ox_N"/>
</dbReference>
<dbReference type="RefSeq" id="WP_063676999.1">
    <property type="nucleotide sequence ID" value="NZ_LSEF01000026.1"/>
</dbReference>
<dbReference type="Pfam" id="PF02771">
    <property type="entry name" value="Acyl-CoA_dh_N"/>
    <property type="match status" value="1"/>
</dbReference>
<evidence type="ECO:0000259" key="3">
    <source>
        <dbReference type="Pfam" id="PF08028"/>
    </source>
</evidence>
<keyword evidence="5" id="KW-1185">Reference proteome</keyword>
<dbReference type="EMBL" id="LSEF01000026">
    <property type="protein sequence ID" value="OAF19171.1"/>
    <property type="molecule type" value="Genomic_DNA"/>
</dbReference>
<dbReference type="InterPro" id="IPR046373">
    <property type="entry name" value="Acyl-CoA_Oxase/DH_mid-dom_sf"/>
</dbReference>
<dbReference type="InterPro" id="IPR036250">
    <property type="entry name" value="AcylCo_DH-like_C"/>
</dbReference>
<dbReference type="SUPFAM" id="SSF47203">
    <property type="entry name" value="Acyl-CoA dehydrogenase C-terminal domain-like"/>
    <property type="match status" value="1"/>
</dbReference>
<dbReference type="Pfam" id="PF08028">
    <property type="entry name" value="Acyl-CoA_dh_2"/>
    <property type="match status" value="1"/>
</dbReference>
<dbReference type="AlphaFoldDB" id="A0A176ZES2"/>
<gene>
    <name evidence="4" type="ORF">AXW67_37525</name>
</gene>
<dbReference type="Gene3D" id="1.10.540.10">
    <property type="entry name" value="Acyl-CoA dehydrogenase/oxidase, N-terminal domain"/>
    <property type="match status" value="1"/>
</dbReference>
<accession>A0A176ZES2</accession>
<sequence length="406" mass="44428">MSNIEAKKVTARTDVDEANLREELTARARALLPILKKNAAETDRSRRIPQENMDAIENAGLLRILTPARLGGYQSTFRTRLDVISAIAEGCGSTAWVYYILTDMGWLVGCLPERVQHEILGKNPNTKIMGQVTPAGSARRVDGGVILNSKSYYSTGSQFADWVFASSLEVASNGEIVQPIAMLVPKKDYRIEDTWHVAGMRGTASACTIIEDAFVPDHLVFPLIEFASGNYPSEFKDEVIYRGSFVASLGLSTAPTHIGLARAALNYTLEMADKRAVPFSTYLKQTQSTSFQITVAQAALKIEGAQALAEKWLEFLDQAARSNRALSLLERARIRAICGQISRETIAAVDLLLTAHGTGSFAETNPMQRIWRDINIVARHGFVSTALGDEVLGRALIGGIRRTLPT</sequence>
<dbReference type="Gene3D" id="2.40.110.10">
    <property type="entry name" value="Butyryl-CoA Dehydrogenase, subunit A, domain 2"/>
    <property type="match status" value="1"/>
</dbReference>
<reference evidence="4 5" key="1">
    <citation type="submission" date="2016-02" db="EMBL/GenBank/DDBJ databases">
        <title>Draft genome sequence of the strain BR 10247T Bradyrhizobium neotropicale isolated from nodules of Centrolobium paraense.</title>
        <authorList>
            <person name="Simoes-Araujo J.L."/>
            <person name="Barauna A.C."/>
            <person name="Silva K."/>
            <person name="Zilli J.E."/>
        </authorList>
    </citation>
    <scope>NUCLEOTIDE SEQUENCE [LARGE SCALE GENOMIC DNA]</scope>
    <source>
        <strain evidence="4 5">BR 10247</strain>
    </source>
</reference>
<dbReference type="GO" id="GO:0050660">
    <property type="term" value="F:flavin adenine dinucleotide binding"/>
    <property type="evidence" value="ECO:0007669"/>
    <property type="project" value="InterPro"/>
</dbReference>
<dbReference type="Proteomes" id="UP000077173">
    <property type="component" value="Unassembled WGS sequence"/>
</dbReference>
<dbReference type="InterPro" id="IPR009100">
    <property type="entry name" value="AcylCoA_DH/oxidase_NM_dom_sf"/>
</dbReference>
<dbReference type="PANTHER" id="PTHR43884:SF12">
    <property type="entry name" value="ISOVALERYL-COA DEHYDROGENASE, MITOCHONDRIAL-RELATED"/>
    <property type="match status" value="1"/>
</dbReference>
<name>A0A176ZES2_9BRAD</name>
<organism evidence="4 5">
    <name type="scientific">Bradyrhizobium neotropicale</name>
    <dbReference type="NCBI Taxonomy" id="1497615"/>
    <lineage>
        <taxon>Bacteria</taxon>
        <taxon>Pseudomonadati</taxon>
        <taxon>Pseudomonadota</taxon>
        <taxon>Alphaproteobacteria</taxon>
        <taxon>Hyphomicrobiales</taxon>
        <taxon>Nitrobacteraceae</taxon>
        <taxon>Bradyrhizobium</taxon>
    </lineage>
</organism>
<feature type="domain" description="Acyl-CoA dehydrogenase C-terminal" evidence="3">
    <location>
        <begin position="253"/>
        <end position="384"/>
    </location>
</feature>
<dbReference type="SUPFAM" id="SSF56645">
    <property type="entry name" value="Acyl-CoA dehydrogenase NM domain-like"/>
    <property type="match status" value="1"/>
</dbReference>
<dbReference type="GO" id="GO:0003995">
    <property type="term" value="F:acyl-CoA dehydrogenase activity"/>
    <property type="evidence" value="ECO:0007669"/>
    <property type="project" value="TreeGrafter"/>
</dbReference>
<evidence type="ECO:0000259" key="2">
    <source>
        <dbReference type="Pfam" id="PF02771"/>
    </source>
</evidence>
<dbReference type="InterPro" id="IPR037069">
    <property type="entry name" value="AcylCoA_DH/ox_N_sf"/>
</dbReference>
<comment type="caution">
    <text evidence="4">The sequence shown here is derived from an EMBL/GenBank/DDBJ whole genome shotgun (WGS) entry which is preliminary data.</text>
</comment>
<dbReference type="InterPro" id="IPR013107">
    <property type="entry name" value="Acyl-CoA_DH_C"/>
</dbReference>
<proteinExistence type="predicted"/>